<gene>
    <name evidence="1" type="ORF">RJT34_18506</name>
</gene>
<dbReference type="EMBL" id="JAYKXN010000004">
    <property type="protein sequence ID" value="KAK7295596.1"/>
    <property type="molecule type" value="Genomic_DNA"/>
</dbReference>
<reference evidence="1 2" key="1">
    <citation type="submission" date="2024-01" db="EMBL/GenBank/DDBJ databases">
        <title>The genomes of 5 underutilized Papilionoideae crops provide insights into root nodulation and disease resistance.</title>
        <authorList>
            <person name="Yuan L."/>
        </authorList>
    </citation>
    <scope>NUCLEOTIDE SEQUENCE [LARGE SCALE GENOMIC DNA]</scope>
    <source>
        <strain evidence="1">LY-2023</strain>
        <tissue evidence="1">Leaf</tissue>
    </source>
</reference>
<dbReference type="AlphaFoldDB" id="A0AAN9PEL9"/>
<dbReference type="Proteomes" id="UP001359559">
    <property type="component" value="Unassembled WGS sequence"/>
</dbReference>
<accession>A0AAN9PEL9</accession>
<sequence length="93" mass="10320">MYSSMFMYNINTIGLHISDNDQWICLCDALSSNCPSSLRNIEISDCRKVKSLFCLSGTSSSCTVISNLECLRLVVLSSLTVICKEDCNTLLCH</sequence>
<comment type="caution">
    <text evidence="1">The sequence shown here is derived from an EMBL/GenBank/DDBJ whole genome shotgun (WGS) entry which is preliminary data.</text>
</comment>
<organism evidence="1 2">
    <name type="scientific">Clitoria ternatea</name>
    <name type="common">Butterfly pea</name>
    <dbReference type="NCBI Taxonomy" id="43366"/>
    <lineage>
        <taxon>Eukaryota</taxon>
        <taxon>Viridiplantae</taxon>
        <taxon>Streptophyta</taxon>
        <taxon>Embryophyta</taxon>
        <taxon>Tracheophyta</taxon>
        <taxon>Spermatophyta</taxon>
        <taxon>Magnoliopsida</taxon>
        <taxon>eudicotyledons</taxon>
        <taxon>Gunneridae</taxon>
        <taxon>Pentapetalae</taxon>
        <taxon>rosids</taxon>
        <taxon>fabids</taxon>
        <taxon>Fabales</taxon>
        <taxon>Fabaceae</taxon>
        <taxon>Papilionoideae</taxon>
        <taxon>50 kb inversion clade</taxon>
        <taxon>NPAAA clade</taxon>
        <taxon>indigoferoid/millettioid clade</taxon>
        <taxon>Phaseoleae</taxon>
        <taxon>Clitoria</taxon>
    </lineage>
</organism>
<evidence type="ECO:0000313" key="1">
    <source>
        <dbReference type="EMBL" id="KAK7295596.1"/>
    </source>
</evidence>
<name>A0AAN9PEL9_CLITE</name>
<protein>
    <submittedName>
        <fullName evidence="1">Uncharacterized protein</fullName>
    </submittedName>
</protein>
<keyword evidence="2" id="KW-1185">Reference proteome</keyword>
<evidence type="ECO:0000313" key="2">
    <source>
        <dbReference type="Proteomes" id="UP001359559"/>
    </source>
</evidence>
<proteinExistence type="predicted"/>